<evidence type="ECO:0000313" key="2">
    <source>
        <dbReference type="EMBL" id="KAJ8886948.1"/>
    </source>
</evidence>
<proteinExistence type="predicted"/>
<protein>
    <submittedName>
        <fullName evidence="2">Uncharacterized protein</fullName>
    </submittedName>
</protein>
<dbReference type="EMBL" id="JARBHB010000004">
    <property type="protein sequence ID" value="KAJ8886948.1"/>
    <property type="molecule type" value="Genomic_DNA"/>
</dbReference>
<sequence length="169" mass="19122">MYKQVESYIRACNDHQTKKDTNKKPASPFPKTTIGNRYYVMCFDYSTRRAETRTALTGKMQAVAQFMLDTMICRHSTPNKNPIKVEDPPIEGKRNNRRRNSSRTNIGCMLSTSQARRCSSSPPLGRNACHTSSSTSLLYLLLASWVAEVTQTTDESIPVGVVPEHRFSR</sequence>
<comment type="caution">
    <text evidence="2">The sequence shown here is derived from an EMBL/GenBank/DDBJ whole genome shotgun (WGS) entry which is preliminary data.</text>
</comment>
<accession>A0ABQ9HRD2</accession>
<keyword evidence="3" id="KW-1185">Reference proteome</keyword>
<evidence type="ECO:0000256" key="1">
    <source>
        <dbReference type="SAM" id="MobiDB-lite"/>
    </source>
</evidence>
<organism evidence="2 3">
    <name type="scientific">Dryococelus australis</name>
    <dbReference type="NCBI Taxonomy" id="614101"/>
    <lineage>
        <taxon>Eukaryota</taxon>
        <taxon>Metazoa</taxon>
        <taxon>Ecdysozoa</taxon>
        <taxon>Arthropoda</taxon>
        <taxon>Hexapoda</taxon>
        <taxon>Insecta</taxon>
        <taxon>Pterygota</taxon>
        <taxon>Neoptera</taxon>
        <taxon>Polyneoptera</taxon>
        <taxon>Phasmatodea</taxon>
        <taxon>Verophasmatodea</taxon>
        <taxon>Anareolatae</taxon>
        <taxon>Phasmatidae</taxon>
        <taxon>Eurycanthinae</taxon>
        <taxon>Dryococelus</taxon>
    </lineage>
</organism>
<gene>
    <name evidence="2" type="ORF">PR048_013162</name>
</gene>
<name>A0ABQ9HRD2_9NEOP</name>
<evidence type="ECO:0000313" key="3">
    <source>
        <dbReference type="Proteomes" id="UP001159363"/>
    </source>
</evidence>
<dbReference type="Proteomes" id="UP001159363">
    <property type="component" value="Chromosome X"/>
</dbReference>
<reference evidence="2 3" key="1">
    <citation type="submission" date="2023-02" db="EMBL/GenBank/DDBJ databases">
        <title>LHISI_Scaffold_Assembly.</title>
        <authorList>
            <person name="Stuart O.P."/>
            <person name="Cleave R."/>
            <person name="Magrath M.J.L."/>
            <person name="Mikheyev A.S."/>
        </authorList>
    </citation>
    <scope>NUCLEOTIDE SEQUENCE [LARGE SCALE GENOMIC DNA]</scope>
    <source>
        <strain evidence="2">Daus_M_001</strain>
        <tissue evidence="2">Leg muscle</tissue>
    </source>
</reference>
<feature type="compositionally biased region" description="Basic and acidic residues" evidence="1">
    <location>
        <begin position="83"/>
        <end position="94"/>
    </location>
</feature>
<feature type="region of interest" description="Disordered" evidence="1">
    <location>
        <begin position="77"/>
        <end position="104"/>
    </location>
</feature>